<reference evidence="1 2" key="1">
    <citation type="submission" date="2008-04" db="EMBL/GenBank/DDBJ databases">
        <title>Draft genome sequence of Bacteroides coprocola (DSM 17136).</title>
        <authorList>
            <person name="Sudarsanam P."/>
            <person name="Ley R."/>
            <person name="Guruge J."/>
            <person name="Turnbaugh P.J."/>
            <person name="Mahowald M."/>
            <person name="Liep D."/>
            <person name="Gordon J."/>
        </authorList>
    </citation>
    <scope>NUCLEOTIDE SEQUENCE [LARGE SCALE GENOMIC DNA]</scope>
    <source>
        <strain evidence="1 2">DSM 17136</strain>
    </source>
</reference>
<evidence type="ECO:0000313" key="2">
    <source>
        <dbReference type="Proteomes" id="UP000003146"/>
    </source>
</evidence>
<proteinExistence type="predicted"/>
<name>B3JNM7_9BACT</name>
<evidence type="ECO:0000313" key="1">
    <source>
        <dbReference type="EMBL" id="EDU99442.1"/>
    </source>
</evidence>
<sequence length="45" mass="5066">MKEKKQKGGAEKIIPFRPQIKKVPNGIKTVIVSINPNEPNYFTIA</sequence>
<dbReference type="Proteomes" id="UP000003146">
    <property type="component" value="Unassembled WGS sequence"/>
</dbReference>
<dbReference type="STRING" id="470145.BACCOP_03541"/>
<dbReference type="AlphaFoldDB" id="B3JNM7"/>
<gene>
    <name evidence="1" type="ORF">BACCOP_03541</name>
</gene>
<accession>B3JNM7</accession>
<dbReference type="EMBL" id="ABIY02000118">
    <property type="protein sequence ID" value="EDU99442.1"/>
    <property type="molecule type" value="Genomic_DNA"/>
</dbReference>
<protein>
    <submittedName>
        <fullName evidence="1">Uncharacterized protein</fullName>
    </submittedName>
</protein>
<reference evidence="1 2" key="2">
    <citation type="submission" date="2008-04" db="EMBL/GenBank/DDBJ databases">
        <authorList>
            <person name="Fulton L."/>
            <person name="Clifton S."/>
            <person name="Fulton B."/>
            <person name="Xu J."/>
            <person name="Minx P."/>
            <person name="Pepin K.H."/>
            <person name="Johnson M."/>
            <person name="Thiruvilangam P."/>
            <person name="Bhonagiri V."/>
            <person name="Nash W.E."/>
            <person name="Mardis E.R."/>
            <person name="Wilson R.K."/>
        </authorList>
    </citation>
    <scope>NUCLEOTIDE SEQUENCE [LARGE SCALE GENOMIC DNA]</scope>
    <source>
        <strain evidence="1 2">DSM 17136</strain>
    </source>
</reference>
<comment type="caution">
    <text evidence="1">The sequence shown here is derived from an EMBL/GenBank/DDBJ whole genome shotgun (WGS) entry which is preliminary data.</text>
</comment>
<dbReference type="HOGENOM" id="CLU_3195985_0_0_10"/>
<organism evidence="1 2">
    <name type="scientific">Phocaeicola coprocola DSM 17136</name>
    <dbReference type="NCBI Taxonomy" id="470145"/>
    <lineage>
        <taxon>Bacteria</taxon>
        <taxon>Pseudomonadati</taxon>
        <taxon>Bacteroidota</taxon>
        <taxon>Bacteroidia</taxon>
        <taxon>Bacteroidales</taxon>
        <taxon>Bacteroidaceae</taxon>
        <taxon>Phocaeicola</taxon>
    </lineage>
</organism>
<dbReference type="RefSeq" id="WP_007570991.1">
    <property type="nucleotide sequence ID" value="NZ_DS981505.1"/>
</dbReference>